<evidence type="ECO:0000259" key="14">
    <source>
        <dbReference type="Pfam" id="PF02882"/>
    </source>
</evidence>
<dbReference type="InterPro" id="IPR020630">
    <property type="entry name" value="THF_DH/CycHdrlase_cat_dom"/>
</dbReference>
<evidence type="ECO:0000256" key="8">
    <source>
        <dbReference type="ARBA" id="ARBA00023002"/>
    </source>
</evidence>
<evidence type="ECO:0000256" key="5">
    <source>
        <dbReference type="ARBA" id="ARBA00022755"/>
    </source>
</evidence>
<dbReference type="GO" id="GO:0000105">
    <property type="term" value="P:L-histidine biosynthetic process"/>
    <property type="evidence" value="ECO:0007669"/>
    <property type="project" value="UniProtKB-KW"/>
</dbReference>
<dbReference type="HAMAP" id="MF_01576">
    <property type="entry name" value="THF_DHG_CYH"/>
    <property type="match status" value="1"/>
</dbReference>
<dbReference type="NCBIfam" id="NF008058">
    <property type="entry name" value="PRK10792.1"/>
    <property type="match status" value="1"/>
</dbReference>
<dbReference type="Gene3D" id="3.40.50.720">
    <property type="entry name" value="NAD(P)-binding Rossmann-like Domain"/>
    <property type="match status" value="1"/>
</dbReference>
<comment type="catalytic activity">
    <reaction evidence="12">
        <text>(6R)-5,10-methenyltetrahydrofolate + H2O = (6R)-10-formyltetrahydrofolate + H(+)</text>
        <dbReference type="Rhea" id="RHEA:23700"/>
        <dbReference type="ChEBI" id="CHEBI:15377"/>
        <dbReference type="ChEBI" id="CHEBI:15378"/>
        <dbReference type="ChEBI" id="CHEBI:57455"/>
        <dbReference type="ChEBI" id="CHEBI:195366"/>
        <dbReference type="EC" id="3.5.4.9"/>
    </reaction>
</comment>
<proteinExistence type="inferred from homology"/>
<dbReference type="Gene3D" id="3.40.50.10860">
    <property type="entry name" value="Leucine Dehydrogenase, chain A, domain 1"/>
    <property type="match status" value="1"/>
</dbReference>
<comment type="similarity">
    <text evidence="12">Belongs to the tetrahydrofolate dehydrogenase/cyclohydrolase family.</text>
</comment>
<comment type="subunit">
    <text evidence="2 12">Homodimer.</text>
</comment>
<dbReference type="SUPFAM" id="SSF53223">
    <property type="entry name" value="Aminoacid dehydrogenase-like, N-terminal domain"/>
    <property type="match status" value="1"/>
</dbReference>
<keyword evidence="8 12" id="KW-0560">Oxidoreductase</keyword>
<protein>
    <recommendedName>
        <fullName evidence="12">Bifunctional protein FolD</fullName>
    </recommendedName>
    <domain>
        <recommendedName>
            <fullName evidence="12">Methylenetetrahydrofolate dehydrogenase</fullName>
            <ecNumber evidence="12">1.5.1.5</ecNumber>
        </recommendedName>
    </domain>
    <domain>
        <recommendedName>
            <fullName evidence="12">Methenyltetrahydrofolate cyclohydrolase</fullName>
            <ecNumber evidence="12">3.5.4.9</ecNumber>
        </recommendedName>
    </domain>
</protein>
<evidence type="ECO:0000256" key="3">
    <source>
        <dbReference type="ARBA" id="ARBA00022563"/>
    </source>
</evidence>
<evidence type="ECO:0000256" key="10">
    <source>
        <dbReference type="ARBA" id="ARBA00023167"/>
    </source>
</evidence>
<dbReference type="InterPro" id="IPR020631">
    <property type="entry name" value="THF_DH/CycHdrlase_NAD-bd_dom"/>
</dbReference>
<dbReference type="GO" id="GO:0035999">
    <property type="term" value="P:tetrahydrofolate interconversion"/>
    <property type="evidence" value="ECO:0007669"/>
    <property type="project" value="UniProtKB-UniRule"/>
</dbReference>
<keyword evidence="10 12" id="KW-0486">Methionine biosynthesis</keyword>
<dbReference type="NCBIfam" id="NF010783">
    <property type="entry name" value="PRK14186.1"/>
    <property type="match status" value="1"/>
</dbReference>
<keyword evidence="3 12" id="KW-0554">One-carbon metabolism</keyword>
<dbReference type="CDD" id="cd01080">
    <property type="entry name" value="NAD_bind_m-THF_DH_Cyclohyd"/>
    <property type="match status" value="1"/>
</dbReference>
<dbReference type="GO" id="GO:0004477">
    <property type="term" value="F:methenyltetrahydrofolate cyclohydrolase activity"/>
    <property type="evidence" value="ECO:0007669"/>
    <property type="project" value="UniProtKB-UniRule"/>
</dbReference>
<evidence type="ECO:0000256" key="4">
    <source>
        <dbReference type="ARBA" id="ARBA00022605"/>
    </source>
</evidence>
<organism evidence="15 16">
    <name type="scientific">Candidatus Eisenbergiella merdavium</name>
    <dbReference type="NCBI Taxonomy" id="2838551"/>
    <lineage>
        <taxon>Bacteria</taxon>
        <taxon>Bacillati</taxon>
        <taxon>Bacillota</taxon>
        <taxon>Clostridia</taxon>
        <taxon>Lachnospirales</taxon>
        <taxon>Lachnospiraceae</taxon>
        <taxon>Eisenbergiella</taxon>
    </lineage>
</organism>
<reference evidence="15" key="1">
    <citation type="journal article" date="2021" name="PeerJ">
        <title>Extensive microbial diversity within the chicken gut microbiome revealed by metagenomics and culture.</title>
        <authorList>
            <person name="Gilroy R."/>
            <person name="Ravi A."/>
            <person name="Getino M."/>
            <person name="Pursley I."/>
            <person name="Horton D.L."/>
            <person name="Alikhan N.F."/>
            <person name="Baker D."/>
            <person name="Gharbi K."/>
            <person name="Hall N."/>
            <person name="Watson M."/>
            <person name="Adriaenssens E.M."/>
            <person name="Foster-Nyarko E."/>
            <person name="Jarju S."/>
            <person name="Secka A."/>
            <person name="Antonio M."/>
            <person name="Oren A."/>
            <person name="Chaudhuri R.R."/>
            <person name="La Ragione R."/>
            <person name="Hildebrand F."/>
            <person name="Pallen M.J."/>
        </authorList>
    </citation>
    <scope>NUCLEOTIDE SEQUENCE</scope>
    <source>
        <strain evidence="15">USAMLcec2-132</strain>
    </source>
</reference>
<dbReference type="GO" id="GO:0004488">
    <property type="term" value="F:methylenetetrahydrofolate dehydrogenase (NADP+) activity"/>
    <property type="evidence" value="ECO:0007669"/>
    <property type="project" value="UniProtKB-UniRule"/>
</dbReference>
<dbReference type="Pfam" id="PF00763">
    <property type="entry name" value="THF_DHG_CYH"/>
    <property type="match status" value="1"/>
</dbReference>
<dbReference type="Pfam" id="PF02882">
    <property type="entry name" value="THF_DHG_CYH_C"/>
    <property type="match status" value="1"/>
</dbReference>
<sequence>MAQIIDGKAISQAIKDEVKQEVESLSGQGITVTLAVIQVGDNPASTVYVNNKKKACAYTGIRSLSWHLPEDTRQEELLALIGELNGRADVNGILVQLPLPAHIDEDAVIDAISPAKDVDGFHPRSVGALCIGKPGFLPCTPAGIIELLKRSGIEIAGRECVMIGRSNIVGKPMALLLLRENGTVTVAHSRTDKLKEVAGRADILIVATGRAKMITADYVKPGASVIDVGMDRDENNKLCGDVDYESVSRIAGAITPVPGGVGPMTIAMLMKNCLQAARMQAEGGREA</sequence>
<evidence type="ECO:0000256" key="12">
    <source>
        <dbReference type="HAMAP-Rule" id="MF_01576"/>
    </source>
</evidence>
<evidence type="ECO:0000256" key="1">
    <source>
        <dbReference type="ARBA" id="ARBA00004777"/>
    </source>
</evidence>
<dbReference type="EMBL" id="DWWS01000036">
    <property type="protein sequence ID" value="HJC24104.1"/>
    <property type="molecule type" value="Genomic_DNA"/>
</dbReference>
<dbReference type="Proteomes" id="UP000823891">
    <property type="component" value="Unassembled WGS sequence"/>
</dbReference>
<keyword evidence="9 12" id="KW-0368">Histidine biosynthesis</keyword>
<comment type="catalytic activity">
    <reaction evidence="12">
        <text>(6R)-5,10-methylene-5,6,7,8-tetrahydrofolate + NADP(+) = (6R)-5,10-methenyltetrahydrofolate + NADPH</text>
        <dbReference type="Rhea" id="RHEA:22812"/>
        <dbReference type="ChEBI" id="CHEBI:15636"/>
        <dbReference type="ChEBI" id="CHEBI:57455"/>
        <dbReference type="ChEBI" id="CHEBI:57783"/>
        <dbReference type="ChEBI" id="CHEBI:58349"/>
        <dbReference type="EC" id="1.5.1.5"/>
    </reaction>
</comment>
<dbReference type="InterPro" id="IPR036291">
    <property type="entry name" value="NAD(P)-bd_dom_sf"/>
</dbReference>
<dbReference type="PRINTS" id="PR00085">
    <property type="entry name" value="THFDHDRGNASE"/>
</dbReference>
<keyword evidence="7 12" id="KW-0521">NADP</keyword>
<comment type="function">
    <text evidence="12">Catalyzes the oxidation of 5,10-methylenetetrahydrofolate to 5,10-methenyltetrahydrofolate and then the hydrolysis of 5,10-methenyltetrahydrofolate to 10-formyltetrahydrofolate.</text>
</comment>
<accession>A0A9D2SPN2</accession>
<keyword evidence="4 12" id="KW-0028">Amino-acid biosynthesis</keyword>
<dbReference type="InterPro" id="IPR000672">
    <property type="entry name" value="THF_DH/CycHdrlase"/>
</dbReference>
<dbReference type="InterPro" id="IPR046346">
    <property type="entry name" value="Aminoacid_DH-like_N_sf"/>
</dbReference>
<dbReference type="FunFam" id="3.40.50.10860:FF:000005">
    <property type="entry name" value="C-1-tetrahydrofolate synthase, cytoplasmic, putative"/>
    <property type="match status" value="1"/>
</dbReference>
<dbReference type="GO" id="GO:0005829">
    <property type="term" value="C:cytosol"/>
    <property type="evidence" value="ECO:0007669"/>
    <property type="project" value="TreeGrafter"/>
</dbReference>
<dbReference type="PROSITE" id="PS00767">
    <property type="entry name" value="THF_DHG_CYH_2"/>
    <property type="match status" value="1"/>
</dbReference>
<feature type="domain" description="Tetrahydrofolate dehydrogenase/cyclohydrolase catalytic" evidence="13">
    <location>
        <begin position="5"/>
        <end position="119"/>
    </location>
</feature>
<evidence type="ECO:0000259" key="13">
    <source>
        <dbReference type="Pfam" id="PF00763"/>
    </source>
</evidence>
<dbReference type="GO" id="GO:0009086">
    <property type="term" value="P:methionine biosynthetic process"/>
    <property type="evidence" value="ECO:0007669"/>
    <property type="project" value="UniProtKB-KW"/>
</dbReference>
<dbReference type="InterPro" id="IPR020867">
    <property type="entry name" value="THF_DH/CycHdrlase_CS"/>
</dbReference>
<reference evidence="15" key="2">
    <citation type="submission" date="2021-04" db="EMBL/GenBank/DDBJ databases">
        <authorList>
            <person name="Gilroy R."/>
        </authorList>
    </citation>
    <scope>NUCLEOTIDE SEQUENCE</scope>
    <source>
        <strain evidence="15">USAMLcec2-132</strain>
    </source>
</reference>
<comment type="caution">
    <text evidence="12">Lacks conserved residue(s) required for the propagation of feature annotation.</text>
</comment>
<keyword evidence="6 12" id="KW-0378">Hydrolase</keyword>
<keyword evidence="5 12" id="KW-0658">Purine biosynthesis</keyword>
<dbReference type="EC" id="3.5.4.9" evidence="12"/>
<evidence type="ECO:0000313" key="15">
    <source>
        <dbReference type="EMBL" id="HJC24104.1"/>
    </source>
</evidence>
<comment type="caution">
    <text evidence="15">The sequence shown here is derived from an EMBL/GenBank/DDBJ whole genome shotgun (WGS) entry which is preliminary data.</text>
</comment>
<dbReference type="PANTHER" id="PTHR48099">
    <property type="entry name" value="C-1-TETRAHYDROFOLATE SYNTHASE, CYTOPLASMIC-RELATED"/>
    <property type="match status" value="1"/>
</dbReference>
<feature type="binding site" evidence="12">
    <location>
        <begin position="164"/>
        <end position="166"/>
    </location>
    <ligand>
        <name>NADP(+)</name>
        <dbReference type="ChEBI" id="CHEBI:58349"/>
    </ligand>
</feature>
<comment type="pathway">
    <text evidence="1 12">One-carbon metabolism; tetrahydrofolate interconversion.</text>
</comment>
<dbReference type="PANTHER" id="PTHR48099:SF5">
    <property type="entry name" value="C-1-TETRAHYDROFOLATE SYNTHASE, CYTOPLASMIC"/>
    <property type="match status" value="1"/>
</dbReference>
<dbReference type="EC" id="1.5.1.5" evidence="12"/>
<dbReference type="GO" id="GO:0006164">
    <property type="term" value="P:purine nucleotide biosynthetic process"/>
    <property type="evidence" value="ECO:0007669"/>
    <property type="project" value="UniProtKB-KW"/>
</dbReference>
<dbReference type="SUPFAM" id="SSF51735">
    <property type="entry name" value="NAD(P)-binding Rossmann-fold domains"/>
    <property type="match status" value="1"/>
</dbReference>
<gene>
    <name evidence="12 15" type="primary">folD</name>
    <name evidence="15" type="ORF">H9761_10400</name>
</gene>
<evidence type="ECO:0000256" key="11">
    <source>
        <dbReference type="ARBA" id="ARBA00023268"/>
    </source>
</evidence>
<dbReference type="AlphaFoldDB" id="A0A9D2SPN2"/>
<feature type="domain" description="Tetrahydrofolate dehydrogenase/cyclohydrolase NAD(P)-binding" evidence="14">
    <location>
        <begin position="138"/>
        <end position="280"/>
    </location>
</feature>
<evidence type="ECO:0000256" key="9">
    <source>
        <dbReference type="ARBA" id="ARBA00023102"/>
    </source>
</evidence>
<name>A0A9D2SPN2_9FIRM</name>
<dbReference type="FunFam" id="3.40.50.720:FF:000094">
    <property type="entry name" value="Bifunctional protein FolD"/>
    <property type="match status" value="1"/>
</dbReference>
<keyword evidence="11 12" id="KW-0511">Multifunctional enzyme</keyword>
<evidence type="ECO:0000256" key="2">
    <source>
        <dbReference type="ARBA" id="ARBA00011738"/>
    </source>
</evidence>
<evidence type="ECO:0000256" key="7">
    <source>
        <dbReference type="ARBA" id="ARBA00022857"/>
    </source>
</evidence>
<evidence type="ECO:0000256" key="6">
    <source>
        <dbReference type="ARBA" id="ARBA00022801"/>
    </source>
</evidence>
<evidence type="ECO:0000313" key="16">
    <source>
        <dbReference type="Proteomes" id="UP000823891"/>
    </source>
</evidence>